<evidence type="ECO:0000313" key="4">
    <source>
        <dbReference type="Proteomes" id="UP000053099"/>
    </source>
</evidence>
<feature type="chain" id="PRO_5005865035" evidence="1">
    <location>
        <begin position="23"/>
        <end position="146"/>
    </location>
</feature>
<organism evidence="3 4">
    <name type="scientific">Thermus scotoductus</name>
    <dbReference type="NCBI Taxonomy" id="37636"/>
    <lineage>
        <taxon>Bacteria</taxon>
        <taxon>Thermotogati</taxon>
        <taxon>Deinococcota</taxon>
        <taxon>Deinococci</taxon>
        <taxon>Thermales</taxon>
        <taxon>Thermaceae</taxon>
        <taxon>Thermus</taxon>
    </lineage>
</organism>
<dbReference type="Gene3D" id="3.40.250.10">
    <property type="entry name" value="Rhodanese-like domain"/>
    <property type="match status" value="1"/>
</dbReference>
<dbReference type="InterPro" id="IPR050229">
    <property type="entry name" value="GlpE_sulfurtransferase"/>
</dbReference>
<dbReference type="EMBL" id="LJJR01000012">
    <property type="protein sequence ID" value="KPD32133.1"/>
    <property type="molecule type" value="Genomic_DNA"/>
</dbReference>
<feature type="signal peptide" evidence="1">
    <location>
        <begin position="1"/>
        <end position="22"/>
    </location>
</feature>
<evidence type="ECO:0000313" key="3">
    <source>
        <dbReference type="EMBL" id="KPD32133.1"/>
    </source>
</evidence>
<dbReference type="GO" id="GO:0016740">
    <property type="term" value="F:transferase activity"/>
    <property type="evidence" value="ECO:0007669"/>
    <property type="project" value="UniProtKB-KW"/>
</dbReference>
<dbReference type="Proteomes" id="UP000053099">
    <property type="component" value="Unassembled WGS sequence"/>
</dbReference>
<name>A0A0N0ZSG1_THESC</name>
<dbReference type="PROSITE" id="PS50206">
    <property type="entry name" value="RHODANESE_3"/>
    <property type="match status" value="1"/>
</dbReference>
<dbReference type="SMART" id="SM00450">
    <property type="entry name" value="RHOD"/>
    <property type="match status" value="1"/>
</dbReference>
<dbReference type="PANTHER" id="PTHR43031:SF1">
    <property type="entry name" value="PYRIDINE NUCLEOTIDE-DISULPHIDE OXIDOREDUCTASE"/>
    <property type="match status" value="1"/>
</dbReference>
<proteinExistence type="predicted"/>
<keyword evidence="1" id="KW-0732">Signal</keyword>
<comment type="caution">
    <text evidence="3">The sequence shown here is derived from an EMBL/GenBank/DDBJ whole genome shotgun (WGS) entry which is preliminary data.</text>
</comment>
<gene>
    <name evidence="3" type="ORF">AN926_05005</name>
</gene>
<dbReference type="PANTHER" id="PTHR43031">
    <property type="entry name" value="FAD-DEPENDENT OXIDOREDUCTASE"/>
    <property type="match status" value="1"/>
</dbReference>
<dbReference type="Pfam" id="PF00581">
    <property type="entry name" value="Rhodanese"/>
    <property type="match status" value="1"/>
</dbReference>
<reference evidence="3 4" key="1">
    <citation type="submission" date="2015-09" db="EMBL/GenBank/DDBJ databases">
        <title>Draft genome sequence of Thermus scotoductus strain K1 isolated from a geothermal spring in Nagorno-Karabakh, Armenia.</title>
        <authorList>
            <person name="Saghatelyan A."/>
            <person name="Poghosyan L."/>
            <person name="Panosyan H."/>
            <person name="Birkeland N.-K."/>
        </authorList>
    </citation>
    <scope>NUCLEOTIDE SEQUENCE [LARGE SCALE GENOMIC DNA]</scope>
    <source>
        <strain evidence="3 4">K1</strain>
    </source>
</reference>
<sequence length="146" mass="15885">MKGMRKLAWFGLLLVLPVLAQATTTTFSALTVREVGNFLATLPADFYGIQPAAAKQMMDTLDVFILDVREPAEFKDGRIPGAVNIPIRDLPKRIGEIPKGKPIIVYCGIGHRGAMALVFLRGQGYNVKSILGGYKAWTGANLPVEK</sequence>
<dbReference type="CDD" id="cd00158">
    <property type="entry name" value="RHOD"/>
    <property type="match status" value="1"/>
</dbReference>
<dbReference type="InterPro" id="IPR036873">
    <property type="entry name" value="Rhodanese-like_dom_sf"/>
</dbReference>
<dbReference type="InterPro" id="IPR001763">
    <property type="entry name" value="Rhodanese-like_dom"/>
</dbReference>
<dbReference type="AlphaFoldDB" id="A0A0N0ZSG1"/>
<protein>
    <submittedName>
        <fullName evidence="3">Rhodanese-related sulfurtransferase</fullName>
    </submittedName>
</protein>
<feature type="domain" description="Rhodanese" evidence="2">
    <location>
        <begin position="62"/>
        <end position="146"/>
    </location>
</feature>
<evidence type="ECO:0000259" key="2">
    <source>
        <dbReference type="PROSITE" id="PS50206"/>
    </source>
</evidence>
<dbReference type="SUPFAM" id="SSF52821">
    <property type="entry name" value="Rhodanese/Cell cycle control phosphatase"/>
    <property type="match status" value="1"/>
</dbReference>
<keyword evidence="3" id="KW-0808">Transferase</keyword>
<dbReference type="PATRIC" id="fig|37636.3.peg.59"/>
<accession>A0A0N0ZSG1</accession>
<evidence type="ECO:0000256" key="1">
    <source>
        <dbReference type="SAM" id="SignalP"/>
    </source>
</evidence>